<proteinExistence type="inferred from homology"/>
<dbReference type="PANTHER" id="PTHR44051:SF8">
    <property type="entry name" value="GLUTATHIONE S-TRANSFERASE GSTA"/>
    <property type="match status" value="1"/>
</dbReference>
<organism evidence="3 4">
    <name type="scientific">Zopfia rhizophila CBS 207.26</name>
    <dbReference type="NCBI Taxonomy" id="1314779"/>
    <lineage>
        <taxon>Eukaryota</taxon>
        <taxon>Fungi</taxon>
        <taxon>Dikarya</taxon>
        <taxon>Ascomycota</taxon>
        <taxon>Pezizomycotina</taxon>
        <taxon>Dothideomycetes</taxon>
        <taxon>Dothideomycetes incertae sedis</taxon>
        <taxon>Zopfiaceae</taxon>
        <taxon>Zopfia</taxon>
    </lineage>
</organism>
<keyword evidence="4" id="KW-1185">Reference proteome</keyword>
<reference evidence="3" key="1">
    <citation type="journal article" date="2020" name="Stud. Mycol.">
        <title>101 Dothideomycetes genomes: a test case for predicting lifestyles and emergence of pathogens.</title>
        <authorList>
            <person name="Haridas S."/>
            <person name="Albert R."/>
            <person name="Binder M."/>
            <person name="Bloem J."/>
            <person name="Labutti K."/>
            <person name="Salamov A."/>
            <person name="Andreopoulos B."/>
            <person name="Baker S."/>
            <person name="Barry K."/>
            <person name="Bills G."/>
            <person name="Bluhm B."/>
            <person name="Cannon C."/>
            <person name="Castanera R."/>
            <person name="Culley D."/>
            <person name="Daum C."/>
            <person name="Ezra D."/>
            <person name="Gonzalez J."/>
            <person name="Henrissat B."/>
            <person name="Kuo A."/>
            <person name="Liang C."/>
            <person name="Lipzen A."/>
            <person name="Lutzoni F."/>
            <person name="Magnuson J."/>
            <person name="Mondo S."/>
            <person name="Nolan M."/>
            <person name="Ohm R."/>
            <person name="Pangilinan J."/>
            <person name="Park H.-J."/>
            <person name="Ramirez L."/>
            <person name="Alfaro M."/>
            <person name="Sun H."/>
            <person name="Tritt A."/>
            <person name="Yoshinaga Y."/>
            <person name="Zwiers L.-H."/>
            <person name="Turgeon B."/>
            <person name="Goodwin S."/>
            <person name="Spatafora J."/>
            <person name="Crous P."/>
            <person name="Grigoriev I."/>
        </authorList>
    </citation>
    <scope>NUCLEOTIDE SEQUENCE</scope>
    <source>
        <strain evidence="3">CBS 207.26</strain>
    </source>
</reference>
<dbReference type="Gene3D" id="1.20.1050.130">
    <property type="match status" value="1"/>
</dbReference>
<dbReference type="EMBL" id="ML994625">
    <property type="protein sequence ID" value="KAF2188072.1"/>
    <property type="molecule type" value="Genomic_DNA"/>
</dbReference>
<dbReference type="AlphaFoldDB" id="A0A6A6EB92"/>
<dbReference type="SUPFAM" id="SSF52833">
    <property type="entry name" value="Thioredoxin-like"/>
    <property type="match status" value="1"/>
</dbReference>
<comment type="similarity">
    <text evidence="1">Belongs to the GST superfamily.</text>
</comment>
<protein>
    <recommendedName>
        <fullName evidence="2">GST N-terminal domain-containing protein</fullName>
    </recommendedName>
</protein>
<dbReference type="PANTHER" id="PTHR44051">
    <property type="entry name" value="GLUTATHIONE S-TRANSFERASE-RELATED"/>
    <property type="match status" value="1"/>
</dbReference>
<evidence type="ECO:0000313" key="3">
    <source>
        <dbReference type="EMBL" id="KAF2188072.1"/>
    </source>
</evidence>
<dbReference type="InterPro" id="IPR036249">
    <property type="entry name" value="Thioredoxin-like_sf"/>
</dbReference>
<dbReference type="InterPro" id="IPR004045">
    <property type="entry name" value="Glutathione_S-Trfase_N"/>
</dbReference>
<evidence type="ECO:0000256" key="1">
    <source>
        <dbReference type="ARBA" id="ARBA00007409"/>
    </source>
</evidence>
<accession>A0A6A6EB92</accession>
<feature type="domain" description="GST N-terminal" evidence="2">
    <location>
        <begin position="1"/>
        <end position="60"/>
    </location>
</feature>
<dbReference type="Proteomes" id="UP000800200">
    <property type="component" value="Unassembled WGS sequence"/>
</dbReference>
<gene>
    <name evidence="3" type="ORF">K469DRAFT_725068</name>
</gene>
<dbReference type="Pfam" id="PF02798">
    <property type="entry name" value="GST_N"/>
    <property type="match status" value="1"/>
</dbReference>
<evidence type="ECO:0000259" key="2">
    <source>
        <dbReference type="PROSITE" id="PS50404"/>
    </source>
</evidence>
<evidence type="ECO:0000313" key="4">
    <source>
        <dbReference type="Proteomes" id="UP000800200"/>
    </source>
</evidence>
<dbReference type="PROSITE" id="PS50404">
    <property type="entry name" value="GST_NTER"/>
    <property type="match status" value="1"/>
</dbReference>
<dbReference type="OrthoDB" id="422574at2759"/>
<sequence length="170" mass="19388">MTIIRIYPTAFPNQNSSFLLLNPNGCIPAIIDHTAAWNDFRGFESGAIFLYLAELYGKDFKVCFEDADEKSEMIQWLFFWNAGLGDDGGRHYLVGKNGRKYSVADGLFHIEFPKLERMKRIEEGPAVQEGLLVPSGEDQIENLRKDPNVEEPFKGWVMKGQEEVRETHGD</sequence>
<name>A0A6A6EB92_9PEZI</name>